<dbReference type="CDD" id="cd02508">
    <property type="entry name" value="ADP_Glucose_PP"/>
    <property type="match status" value="1"/>
</dbReference>
<dbReference type="Gene3D" id="3.90.550.10">
    <property type="entry name" value="Spore Coat Polysaccharide Biosynthesis Protein SpsA, Chain A"/>
    <property type="match status" value="1"/>
</dbReference>
<dbReference type="InterPro" id="IPR005836">
    <property type="entry name" value="ADP_Glu_pyroP_CS"/>
</dbReference>
<sequence length="415" mass="46613">MTNIVTIIWYYFFVFLFWLRSKLQLLEEMIRIIQKKCIAMLLAGGEGKRLAPLTKKLAKPAVPFGGQYRIIDFPISNCVNSGIDTIGVLTQYKAESLHSHISDGGYCSKNKETEIALLAADRQVNGLYTGTADAIYKNLDYIQQQNPEHVLLLSGDHIYQMDYNAMIKFHEECGSEATIAVKRVPWKDAHQFGIMNVDDTYKVTNFLEKPAKPESNLASMGIYLFRWSFLKRYLLQDAQNELSSHDFGKDIIPKMLASDSDLYAYPFQGYWRDVGTVESLWEAHMEVLDGDIVLDVEQWPMYTNERLQPLTTNLYPAAEFHKSMIHPNSVIEGNVRRSVVFNGVQIGDGCEIQESVIMPDVIIGSNVQIYKAIIGEGSVIEDGAVIGQQDGDITVIGTGEFISAKPSKASEIISV</sequence>
<evidence type="ECO:0000256" key="1">
    <source>
        <dbReference type="ARBA" id="ARBA00010443"/>
    </source>
</evidence>
<evidence type="ECO:0000259" key="11">
    <source>
        <dbReference type="Pfam" id="PF00483"/>
    </source>
</evidence>
<keyword evidence="2 9" id="KW-0321">Glycogen metabolism</keyword>
<dbReference type="InterPro" id="IPR011004">
    <property type="entry name" value="Trimer_LpxA-like_sf"/>
</dbReference>
<feature type="binding site" evidence="9">
    <location>
        <position position="219"/>
    </location>
    <ligand>
        <name>alpha-D-glucose 1-phosphate</name>
        <dbReference type="ChEBI" id="CHEBI:58601"/>
    </ligand>
</feature>
<dbReference type="GO" id="GO:0008878">
    <property type="term" value="F:glucose-1-phosphate adenylyltransferase activity"/>
    <property type="evidence" value="ECO:0007669"/>
    <property type="project" value="UniProtKB-UniRule"/>
</dbReference>
<comment type="function">
    <text evidence="9">Involved in the biosynthesis of ADP-glucose, a building block required for the elongation reactions to produce glycogen. Catalyzes the reaction between ATP and alpha-D-glucose 1-phosphate (G1P) to produce pyrophosphate and ADP-Glc.</text>
</comment>
<keyword evidence="8 9" id="KW-0119">Carbohydrate metabolism</keyword>
<dbReference type="Gene3D" id="2.160.10.10">
    <property type="entry name" value="Hexapeptide repeat proteins"/>
    <property type="match status" value="1"/>
</dbReference>
<dbReference type="HAMAP" id="MF_00624">
    <property type="entry name" value="GlgC"/>
    <property type="match status" value="1"/>
</dbReference>
<accession>A0A368W3F3</accession>
<dbReference type="InterPro" id="IPR029044">
    <property type="entry name" value="Nucleotide-diphossugar_trans"/>
</dbReference>
<dbReference type="AlphaFoldDB" id="A0A368W3F3"/>
<gene>
    <name evidence="9" type="primary">glgC</name>
    <name evidence="13" type="ORF">DFP97_104107</name>
</gene>
<proteinExistence type="inferred from homology"/>
<dbReference type="CDD" id="cd04651">
    <property type="entry name" value="LbH_G1P_AT_C"/>
    <property type="match status" value="1"/>
</dbReference>
<dbReference type="EC" id="2.7.7.27" evidence="9"/>
<dbReference type="SUPFAM" id="SSF53448">
    <property type="entry name" value="Nucleotide-diphospho-sugar transferases"/>
    <property type="match status" value="1"/>
</dbReference>
<dbReference type="Pfam" id="PF00483">
    <property type="entry name" value="NTP_transferase"/>
    <property type="match status" value="1"/>
</dbReference>
<evidence type="ECO:0000313" key="13">
    <source>
        <dbReference type="EMBL" id="RCW49449.1"/>
    </source>
</evidence>
<keyword evidence="6 9" id="KW-0067">ATP-binding</keyword>
<comment type="pathway">
    <text evidence="9">Glycan biosynthesis; glycogen biosynthesis.</text>
</comment>
<dbReference type="UniPathway" id="UPA00164"/>
<dbReference type="SUPFAM" id="SSF51161">
    <property type="entry name" value="Trimeric LpxA-like enzymes"/>
    <property type="match status" value="1"/>
</dbReference>
<dbReference type="PROSITE" id="PS00808">
    <property type="entry name" value="ADP_GLC_PYROPHOSPH_1"/>
    <property type="match status" value="1"/>
</dbReference>
<feature type="transmembrane region" description="Helical" evidence="10">
    <location>
        <begin position="6"/>
        <end position="26"/>
    </location>
</feature>
<evidence type="ECO:0000256" key="4">
    <source>
        <dbReference type="ARBA" id="ARBA00022695"/>
    </source>
</evidence>
<dbReference type="InterPro" id="IPR011831">
    <property type="entry name" value="ADP-Glc_PPase"/>
</dbReference>
<evidence type="ECO:0000256" key="2">
    <source>
        <dbReference type="ARBA" id="ARBA00022600"/>
    </source>
</evidence>
<keyword evidence="3 9" id="KW-0808">Transferase</keyword>
<evidence type="ECO:0000256" key="10">
    <source>
        <dbReference type="SAM" id="Phobius"/>
    </source>
</evidence>
<evidence type="ECO:0000256" key="5">
    <source>
        <dbReference type="ARBA" id="ARBA00022741"/>
    </source>
</evidence>
<feature type="domain" description="Glucose-1-phosphate adenylyltransferase/Bifunctional protein GlmU-like C-terminal hexapeptide" evidence="12">
    <location>
        <begin position="319"/>
        <end position="389"/>
    </location>
</feature>
<feature type="binding site" evidence="9">
    <location>
        <begin position="208"/>
        <end position="209"/>
    </location>
    <ligand>
        <name>alpha-D-glucose 1-phosphate</name>
        <dbReference type="ChEBI" id="CHEBI:58601"/>
    </ligand>
</feature>
<dbReference type="NCBIfam" id="NF003670">
    <property type="entry name" value="PRK05293.1"/>
    <property type="match status" value="1"/>
</dbReference>
<dbReference type="NCBIfam" id="TIGR02091">
    <property type="entry name" value="glgC"/>
    <property type="match status" value="1"/>
</dbReference>
<dbReference type="InterPro" id="IPR005835">
    <property type="entry name" value="NTP_transferase_dom"/>
</dbReference>
<comment type="caution">
    <text evidence="13">The sequence shown here is derived from an EMBL/GenBank/DDBJ whole genome shotgun (WGS) entry which is preliminary data.</text>
</comment>
<evidence type="ECO:0000256" key="9">
    <source>
        <dbReference type="HAMAP-Rule" id="MF_00624"/>
    </source>
</evidence>
<dbReference type="GO" id="GO:0005524">
    <property type="term" value="F:ATP binding"/>
    <property type="evidence" value="ECO:0007669"/>
    <property type="project" value="UniProtKB-KW"/>
</dbReference>
<keyword evidence="10" id="KW-1133">Transmembrane helix</keyword>
<feature type="site" description="Could play a key role in the communication between the regulatory and the substrate sites" evidence="9">
    <location>
        <position position="91"/>
    </location>
</feature>
<evidence type="ECO:0000256" key="7">
    <source>
        <dbReference type="ARBA" id="ARBA00023056"/>
    </source>
</evidence>
<comment type="subunit">
    <text evidence="9">Homotetramer.</text>
</comment>
<dbReference type="GO" id="GO:0005978">
    <property type="term" value="P:glycogen biosynthetic process"/>
    <property type="evidence" value="ECO:0007669"/>
    <property type="project" value="UniProtKB-UniRule"/>
</dbReference>
<dbReference type="PANTHER" id="PTHR43523:SF2">
    <property type="entry name" value="GLUCOSE-1-PHOSPHATE ADENYLYLTRANSFERASE"/>
    <property type="match status" value="1"/>
</dbReference>
<evidence type="ECO:0000256" key="8">
    <source>
        <dbReference type="ARBA" id="ARBA00023277"/>
    </source>
</evidence>
<dbReference type="InterPro" id="IPR056818">
    <property type="entry name" value="GlmU/GlgC-like_hexapep"/>
</dbReference>
<keyword evidence="4 9" id="KW-0548">Nucleotidyltransferase</keyword>
<organism evidence="13 14">
    <name type="scientific">Paenibacillus prosopidis</name>
    <dbReference type="NCBI Taxonomy" id="630520"/>
    <lineage>
        <taxon>Bacteria</taxon>
        <taxon>Bacillati</taxon>
        <taxon>Bacillota</taxon>
        <taxon>Bacilli</taxon>
        <taxon>Bacillales</taxon>
        <taxon>Paenibacillaceae</taxon>
        <taxon>Paenibacillus</taxon>
    </lineage>
</organism>
<dbReference type="Proteomes" id="UP000252415">
    <property type="component" value="Unassembled WGS sequence"/>
</dbReference>
<evidence type="ECO:0000256" key="3">
    <source>
        <dbReference type="ARBA" id="ARBA00022679"/>
    </source>
</evidence>
<evidence type="ECO:0000259" key="12">
    <source>
        <dbReference type="Pfam" id="PF24894"/>
    </source>
</evidence>
<comment type="catalytic activity">
    <reaction evidence="9">
        <text>alpha-D-glucose 1-phosphate + ATP + H(+) = ADP-alpha-D-glucose + diphosphate</text>
        <dbReference type="Rhea" id="RHEA:12120"/>
        <dbReference type="ChEBI" id="CHEBI:15378"/>
        <dbReference type="ChEBI" id="CHEBI:30616"/>
        <dbReference type="ChEBI" id="CHEBI:33019"/>
        <dbReference type="ChEBI" id="CHEBI:57498"/>
        <dbReference type="ChEBI" id="CHEBI:58601"/>
        <dbReference type="EC" id="2.7.7.27"/>
    </reaction>
</comment>
<feature type="domain" description="Nucleotidyl transferase" evidence="11">
    <location>
        <begin position="39"/>
        <end position="289"/>
    </location>
</feature>
<evidence type="ECO:0000313" key="14">
    <source>
        <dbReference type="Proteomes" id="UP000252415"/>
    </source>
</evidence>
<evidence type="ECO:0000256" key="6">
    <source>
        <dbReference type="ARBA" id="ARBA00022840"/>
    </source>
</evidence>
<keyword evidence="7 9" id="KW-0320">Glycogen biosynthesis</keyword>
<feature type="binding site" evidence="9">
    <location>
        <position position="128"/>
    </location>
    <ligand>
        <name>alpha-D-glucose 1-phosphate</name>
        <dbReference type="ChEBI" id="CHEBI:58601"/>
    </ligand>
</feature>
<dbReference type="Pfam" id="PF24894">
    <property type="entry name" value="Hexapep_GlmU"/>
    <property type="match status" value="1"/>
</dbReference>
<dbReference type="EMBL" id="QPJD01000004">
    <property type="protein sequence ID" value="RCW49449.1"/>
    <property type="molecule type" value="Genomic_DNA"/>
</dbReference>
<keyword evidence="5 9" id="KW-0547">Nucleotide-binding</keyword>
<keyword evidence="14" id="KW-1185">Reference proteome</keyword>
<reference evidence="13 14" key="1">
    <citation type="submission" date="2018-07" db="EMBL/GenBank/DDBJ databases">
        <title>Genomic Encyclopedia of Type Strains, Phase III (KMG-III): the genomes of soil and plant-associated and newly described type strains.</title>
        <authorList>
            <person name="Whitman W."/>
        </authorList>
    </citation>
    <scope>NUCLEOTIDE SEQUENCE [LARGE SCALE GENOMIC DNA]</scope>
    <source>
        <strain evidence="13 14">CECT 7506</strain>
    </source>
</reference>
<protein>
    <recommendedName>
        <fullName evidence="9">Glucose-1-phosphate adenylyltransferase</fullName>
        <ecNumber evidence="9">2.7.7.27</ecNumber>
    </recommendedName>
    <alternativeName>
        <fullName evidence="9">ADP-glucose pyrophosphorylase</fullName>
        <shortName evidence="9">ADPGlc PPase</shortName>
    </alternativeName>
    <alternativeName>
        <fullName evidence="9">ADP-glucose synthase</fullName>
    </alternativeName>
</protein>
<comment type="caution">
    <text evidence="9">Lacks conserved residue(s) required for the propagation of feature annotation.</text>
</comment>
<keyword evidence="10" id="KW-0472">Membrane</keyword>
<comment type="similarity">
    <text evidence="1 9">Belongs to the bacterial/plant glucose-1-phosphate adenylyltransferase family.</text>
</comment>
<keyword evidence="10" id="KW-0812">Transmembrane</keyword>
<dbReference type="PANTHER" id="PTHR43523">
    <property type="entry name" value="GLUCOSE-1-PHOSPHATE ADENYLYLTRANSFERASE-RELATED"/>
    <property type="match status" value="1"/>
</dbReference>
<dbReference type="InterPro" id="IPR023049">
    <property type="entry name" value="GlgC_bac"/>
</dbReference>
<name>A0A368W3F3_9BACL</name>
<feature type="binding site" evidence="9">
    <location>
        <position position="193"/>
    </location>
    <ligand>
        <name>alpha-D-glucose 1-phosphate</name>
        <dbReference type="ChEBI" id="CHEBI:58601"/>
    </ligand>
</feature>